<dbReference type="KEGG" id="dwd:DSCW_53250"/>
<accession>A0A5K7ZA40</accession>
<evidence type="ECO:0000313" key="1">
    <source>
        <dbReference type="EMBL" id="BBO77908.1"/>
    </source>
</evidence>
<proteinExistence type="predicted"/>
<organism evidence="1 2">
    <name type="scientific">Desulfosarcina widdelii</name>
    <dbReference type="NCBI Taxonomy" id="947919"/>
    <lineage>
        <taxon>Bacteria</taxon>
        <taxon>Pseudomonadati</taxon>
        <taxon>Thermodesulfobacteriota</taxon>
        <taxon>Desulfobacteria</taxon>
        <taxon>Desulfobacterales</taxon>
        <taxon>Desulfosarcinaceae</taxon>
        <taxon>Desulfosarcina</taxon>
    </lineage>
</organism>
<dbReference type="EMBL" id="AP021875">
    <property type="protein sequence ID" value="BBO77908.1"/>
    <property type="molecule type" value="Genomic_DNA"/>
</dbReference>
<keyword evidence="2" id="KW-1185">Reference proteome</keyword>
<reference evidence="1 2" key="1">
    <citation type="submission" date="2019-11" db="EMBL/GenBank/DDBJ databases">
        <title>Comparative genomics of hydrocarbon-degrading Desulfosarcina strains.</title>
        <authorList>
            <person name="Watanabe M."/>
            <person name="Kojima H."/>
            <person name="Fukui M."/>
        </authorList>
    </citation>
    <scope>NUCLEOTIDE SEQUENCE [LARGE SCALE GENOMIC DNA]</scope>
    <source>
        <strain evidence="1 2">PP31</strain>
    </source>
</reference>
<protein>
    <submittedName>
        <fullName evidence="1">Uncharacterized protein</fullName>
    </submittedName>
</protein>
<dbReference type="Proteomes" id="UP000427769">
    <property type="component" value="Chromosome"/>
</dbReference>
<dbReference type="AlphaFoldDB" id="A0A5K7ZA40"/>
<dbReference type="RefSeq" id="WP_155306594.1">
    <property type="nucleotide sequence ID" value="NZ_AP021875.1"/>
</dbReference>
<name>A0A5K7ZA40_9BACT</name>
<evidence type="ECO:0000313" key="2">
    <source>
        <dbReference type="Proteomes" id="UP000427769"/>
    </source>
</evidence>
<gene>
    <name evidence="1" type="ORF">DSCW_53250</name>
</gene>
<sequence>MKNNNKQDKVVEILTAKSEELIEQHPHLKKLQSEVDRLLSNAPDEQTRQEILDIMFQTGRNDLHAQIDHLNGLLDALNTK</sequence>